<dbReference type="EMBL" id="UGJB01000004">
    <property type="protein sequence ID" value="STQ10783.1"/>
    <property type="molecule type" value="Genomic_DNA"/>
</dbReference>
<organism evidence="3 4">
    <name type="scientific">Enterobacter cloacae</name>
    <dbReference type="NCBI Taxonomy" id="550"/>
    <lineage>
        <taxon>Bacteria</taxon>
        <taxon>Pseudomonadati</taxon>
        <taxon>Pseudomonadota</taxon>
        <taxon>Gammaproteobacteria</taxon>
        <taxon>Enterobacterales</taxon>
        <taxon>Enterobacteriaceae</taxon>
        <taxon>Enterobacter</taxon>
        <taxon>Enterobacter cloacae complex</taxon>
    </lineage>
</organism>
<evidence type="ECO:0000313" key="3">
    <source>
        <dbReference type="EMBL" id="STQ10783.1"/>
    </source>
</evidence>
<feature type="transmembrane region" description="Helical" evidence="2">
    <location>
        <begin position="53"/>
        <end position="79"/>
    </location>
</feature>
<dbReference type="GO" id="GO:0015297">
    <property type="term" value="F:antiporter activity"/>
    <property type="evidence" value="ECO:0007669"/>
    <property type="project" value="InterPro"/>
</dbReference>
<sequence>MGTDVIAGNFIAFSIASLINLPGNALGSASTIITGKRLGKGQIGQAERQLRHVFWLSTIGLTIIAWGSAPFAGLMASFYTHEDDVKEVVKILIWLNAAFMPIWAASLGTASRVKRGTRCPLCDVGLYARMWVAAW</sequence>
<feature type="transmembrane region" description="Helical" evidence="2">
    <location>
        <begin position="91"/>
        <end position="110"/>
    </location>
</feature>
<gene>
    <name evidence="3" type="ORF">NCTC10005_03539</name>
</gene>
<keyword evidence="2" id="KW-0472">Membrane</keyword>
<dbReference type="GO" id="GO:0005886">
    <property type="term" value="C:plasma membrane"/>
    <property type="evidence" value="ECO:0007669"/>
    <property type="project" value="TreeGrafter"/>
</dbReference>
<dbReference type="Proteomes" id="UP000255106">
    <property type="component" value="Unassembled WGS sequence"/>
</dbReference>
<dbReference type="PANTHER" id="PTHR43298">
    <property type="entry name" value="MULTIDRUG RESISTANCE PROTEIN NORM-RELATED"/>
    <property type="match status" value="1"/>
</dbReference>
<reference evidence="3 4" key="1">
    <citation type="submission" date="2018-06" db="EMBL/GenBank/DDBJ databases">
        <authorList>
            <consortium name="Pathogen Informatics"/>
            <person name="Doyle S."/>
        </authorList>
    </citation>
    <scope>NUCLEOTIDE SEQUENCE [LARGE SCALE GENOMIC DNA]</scope>
    <source>
        <strain evidence="3 4">NCTC10005</strain>
    </source>
</reference>
<evidence type="ECO:0000313" key="4">
    <source>
        <dbReference type="Proteomes" id="UP000255106"/>
    </source>
</evidence>
<dbReference type="AlphaFoldDB" id="A0A377LYQ8"/>
<accession>A0A377LYQ8</accession>
<evidence type="ECO:0000256" key="1">
    <source>
        <dbReference type="ARBA" id="ARBA00022448"/>
    </source>
</evidence>
<evidence type="ECO:0000256" key="2">
    <source>
        <dbReference type="SAM" id="Phobius"/>
    </source>
</evidence>
<name>A0A377LYQ8_ENTCL</name>
<keyword evidence="2" id="KW-1133">Transmembrane helix</keyword>
<keyword evidence="2" id="KW-0812">Transmembrane</keyword>
<dbReference type="InterPro" id="IPR050222">
    <property type="entry name" value="MATE_MdtK"/>
</dbReference>
<dbReference type="InterPro" id="IPR002528">
    <property type="entry name" value="MATE_fam"/>
</dbReference>
<proteinExistence type="predicted"/>
<dbReference type="GO" id="GO:0042910">
    <property type="term" value="F:xenobiotic transmembrane transporter activity"/>
    <property type="evidence" value="ECO:0007669"/>
    <property type="project" value="InterPro"/>
</dbReference>
<feature type="transmembrane region" description="Helical" evidence="2">
    <location>
        <begin position="6"/>
        <end position="33"/>
    </location>
</feature>
<keyword evidence="1" id="KW-0813">Transport</keyword>
<dbReference type="Pfam" id="PF01554">
    <property type="entry name" value="MatE"/>
    <property type="match status" value="1"/>
</dbReference>
<protein>
    <submittedName>
        <fullName evidence="3">MATE efflux family protein</fullName>
    </submittedName>
</protein>
<dbReference type="PANTHER" id="PTHR43298:SF2">
    <property type="entry name" value="FMN_FAD EXPORTER YEEO-RELATED"/>
    <property type="match status" value="1"/>
</dbReference>